<dbReference type="InterPro" id="IPR019327">
    <property type="entry name" value="WKF"/>
</dbReference>
<dbReference type="Proteomes" id="UP000307440">
    <property type="component" value="Unassembled WGS sequence"/>
</dbReference>
<dbReference type="OrthoDB" id="10261563at2759"/>
<dbReference type="EMBL" id="ML210168">
    <property type="protein sequence ID" value="TFK27040.1"/>
    <property type="molecule type" value="Genomic_DNA"/>
</dbReference>
<evidence type="ECO:0000256" key="1">
    <source>
        <dbReference type="SAM" id="MobiDB-lite"/>
    </source>
</evidence>
<feature type="compositionally biased region" description="Low complexity" evidence="1">
    <location>
        <begin position="105"/>
        <end position="118"/>
    </location>
</feature>
<organism evidence="3 4">
    <name type="scientific">Coprinopsis marcescibilis</name>
    <name type="common">Agaric fungus</name>
    <name type="synonym">Psathyrella marcescibilis</name>
    <dbReference type="NCBI Taxonomy" id="230819"/>
    <lineage>
        <taxon>Eukaryota</taxon>
        <taxon>Fungi</taxon>
        <taxon>Dikarya</taxon>
        <taxon>Basidiomycota</taxon>
        <taxon>Agaricomycotina</taxon>
        <taxon>Agaricomycetes</taxon>
        <taxon>Agaricomycetidae</taxon>
        <taxon>Agaricales</taxon>
        <taxon>Agaricineae</taxon>
        <taxon>Psathyrellaceae</taxon>
        <taxon>Coprinopsis</taxon>
    </lineage>
</organism>
<feature type="region of interest" description="Disordered" evidence="1">
    <location>
        <begin position="1"/>
        <end position="180"/>
    </location>
</feature>
<feature type="compositionally biased region" description="Pro residues" evidence="1">
    <location>
        <begin position="144"/>
        <end position="154"/>
    </location>
</feature>
<gene>
    <name evidence="3" type="ORF">FA15DRAFT_666773</name>
</gene>
<evidence type="ECO:0000313" key="4">
    <source>
        <dbReference type="Proteomes" id="UP000307440"/>
    </source>
</evidence>
<sequence>MDTAHVMETTEPIESPKKRSKKKRDSEQESQKYSSPSKSKSKSKSKTEDPIAEDTDTAKEPLTQPSTSTDPKPKPKKSKDKSKKKQSTDETSSPTAPNPIPEPTETPIEPTNDTTTSTKDQNTPASPEKKKPKRDKHRLREPKPPAPTEPAPEPTKPKQKKRKNKTEFPDPLQDESLSEQSQKALDYAFLKSNSPSDWKFNKARQNWLIRNVWSTESIPDDHLPLTLKYLSSVQGGSRDKLKETCTTILNPPIIPAPTSIETTVEDKPTELVKSILKGSTNTDPSTPTPDSATKPKAGALIEVPKEAPKVDHKPKRAKAILDALRESS</sequence>
<feature type="compositionally biased region" description="Basic residues" evidence="1">
    <location>
        <begin position="130"/>
        <end position="140"/>
    </location>
</feature>
<dbReference type="PANTHER" id="PTHR22306:SF2">
    <property type="entry name" value="CHROMOSOME 7 OPEN READING FRAME 50"/>
    <property type="match status" value="1"/>
</dbReference>
<reference evidence="3 4" key="1">
    <citation type="journal article" date="2019" name="Nat. Ecol. Evol.">
        <title>Megaphylogeny resolves global patterns of mushroom evolution.</title>
        <authorList>
            <person name="Varga T."/>
            <person name="Krizsan K."/>
            <person name="Foldi C."/>
            <person name="Dima B."/>
            <person name="Sanchez-Garcia M."/>
            <person name="Sanchez-Ramirez S."/>
            <person name="Szollosi G.J."/>
            <person name="Szarkandi J.G."/>
            <person name="Papp V."/>
            <person name="Albert L."/>
            <person name="Andreopoulos W."/>
            <person name="Angelini C."/>
            <person name="Antonin V."/>
            <person name="Barry K.W."/>
            <person name="Bougher N.L."/>
            <person name="Buchanan P."/>
            <person name="Buyck B."/>
            <person name="Bense V."/>
            <person name="Catcheside P."/>
            <person name="Chovatia M."/>
            <person name="Cooper J."/>
            <person name="Damon W."/>
            <person name="Desjardin D."/>
            <person name="Finy P."/>
            <person name="Geml J."/>
            <person name="Haridas S."/>
            <person name="Hughes K."/>
            <person name="Justo A."/>
            <person name="Karasinski D."/>
            <person name="Kautmanova I."/>
            <person name="Kiss B."/>
            <person name="Kocsube S."/>
            <person name="Kotiranta H."/>
            <person name="LaButti K.M."/>
            <person name="Lechner B.E."/>
            <person name="Liimatainen K."/>
            <person name="Lipzen A."/>
            <person name="Lukacs Z."/>
            <person name="Mihaltcheva S."/>
            <person name="Morgado L.N."/>
            <person name="Niskanen T."/>
            <person name="Noordeloos M.E."/>
            <person name="Ohm R.A."/>
            <person name="Ortiz-Santana B."/>
            <person name="Ovrebo C."/>
            <person name="Racz N."/>
            <person name="Riley R."/>
            <person name="Savchenko A."/>
            <person name="Shiryaev A."/>
            <person name="Soop K."/>
            <person name="Spirin V."/>
            <person name="Szebenyi C."/>
            <person name="Tomsovsky M."/>
            <person name="Tulloss R.E."/>
            <person name="Uehling J."/>
            <person name="Grigoriev I.V."/>
            <person name="Vagvolgyi C."/>
            <person name="Papp T."/>
            <person name="Martin F.M."/>
            <person name="Miettinen O."/>
            <person name="Hibbett D.S."/>
            <person name="Nagy L.G."/>
        </authorList>
    </citation>
    <scope>NUCLEOTIDE SEQUENCE [LARGE SCALE GENOMIC DNA]</scope>
    <source>
        <strain evidence="3 4">CBS 121175</strain>
    </source>
</reference>
<evidence type="ECO:0000259" key="2">
    <source>
        <dbReference type="Pfam" id="PF10180"/>
    </source>
</evidence>
<dbReference type="PANTHER" id="PTHR22306">
    <property type="entry name" value="CHROMOSOME 7 OPEN READING FRAME 50"/>
    <property type="match status" value="1"/>
</dbReference>
<keyword evidence="4" id="KW-1185">Reference proteome</keyword>
<protein>
    <recommendedName>
        <fullName evidence="2">WKF domain-containing protein</fullName>
    </recommendedName>
</protein>
<dbReference type="AlphaFoldDB" id="A0A5C3L2Q8"/>
<evidence type="ECO:0000313" key="3">
    <source>
        <dbReference type="EMBL" id="TFK27040.1"/>
    </source>
</evidence>
<feature type="compositionally biased region" description="Low complexity" evidence="1">
    <location>
        <begin position="282"/>
        <end position="297"/>
    </location>
</feature>
<name>A0A5C3L2Q8_COPMA</name>
<feature type="compositionally biased region" description="Basic residues" evidence="1">
    <location>
        <begin position="74"/>
        <end position="85"/>
    </location>
</feature>
<dbReference type="Pfam" id="PF10180">
    <property type="entry name" value="WKF"/>
    <property type="match status" value="1"/>
</dbReference>
<feature type="region of interest" description="Disordered" evidence="1">
    <location>
        <begin position="276"/>
        <end position="316"/>
    </location>
</feature>
<proteinExistence type="predicted"/>
<dbReference type="STRING" id="230819.A0A5C3L2Q8"/>
<feature type="domain" description="WKF" evidence="2">
    <location>
        <begin position="193"/>
        <end position="247"/>
    </location>
</feature>
<accession>A0A5C3L2Q8</accession>